<keyword evidence="3" id="KW-1185">Reference proteome</keyword>
<proteinExistence type="predicted"/>
<evidence type="ECO:0000313" key="3">
    <source>
        <dbReference type="Proteomes" id="UP000031668"/>
    </source>
</evidence>
<dbReference type="EMBL" id="JWZT01002036">
    <property type="protein sequence ID" value="KII70513.1"/>
    <property type="molecule type" value="Genomic_DNA"/>
</dbReference>
<dbReference type="AlphaFoldDB" id="A0A0C2JMB4"/>
<protein>
    <recommendedName>
        <fullName evidence="4">WW domain-binding protein 11</fullName>
    </recommendedName>
</protein>
<evidence type="ECO:0008006" key="4">
    <source>
        <dbReference type="Google" id="ProtNLM"/>
    </source>
</evidence>
<name>A0A0C2JMB4_THEKT</name>
<organism evidence="2 3">
    <name type="scientific">Thelohanellus kitauei</name>
    <name type="common">Myxosporean</name>
    <dbReference type="NCBI Taxonomy" id="669202"/>
    <lineage>
        <taxon>Eukaryota</taxon>
        <taxon>Metazoa</taxon>
        <taxon>Cnidaria</taxon>
        <taxon>Myxozoa</taxon>
        <taxon>Myxosporea</taxon>
        <taxon>Bivalvulida</taxon>
        <taxon>Platysporina</taxon>
        <taxon>Myxobolidae</taxon>
        <taxon>Thelohanellus</taxon>
    </lineage>
</organism>
<feature type="region of interest" description="Disordered" evidence="1">
    <location>
        <begin position="83"/>
        <end position="105"/>
    </location>
</feature>
<evidence type="ECO:0000313" key="2">
    <source>
        <dbReference type="EMBL" id="KII70513.1"/>
    </source>
</evidence>
<accession>A0A0C2JMB4</accession>
<dbReference type="Proteomes" id="UP000031668">
    <property type="component" value="Unassembled WGS sequence"/>
</dbReference>
<feature type="compositionally biased region" description="Pro residues" evidence="1">
    <location>
        <begin position="8"/>
        <end position="19"/>
    </location>
</feature>
<dbReference type="OrthoDB" id="205569at2759"/>
<evidence type="ECO:0000256" key="1">
    <source>
        <dbReference type="SAM" id="MobiDB-lite"/>
    </source>
</evidence>
<sequence length="117" mass="12997">MVNYFYDPLPPPPPPPPKIVPTTPGFMPHIEQPFVAAAEPNKVQPEIITPLVISADPKLRDMQAEVTKLVPVSVLRKREEKIAPAKILPKPKDDSKSDSKSSPDHAFINFINEVNKL</sequence>
<gene>
    <name evidence="2" type="ORF">RF11_14827</name>
</gene>
<feature type="region of interest" description="Disordered" evidence="1">
    <location>
        <begin position="1"/>
        <end position="25"/>
    </location>
</feature>
<comment type="caution">
    <text evidence="2">The sequence shown here is derived from an EMBL/GenBank/DDBJ whole genome shotgun (WGS) entry which is preliminary data.</text>
</comment>
<feature type="compositionally biased region" description="Basic and acidic residues" evidence="1">
    <location>
        <begin position="90"/>
        <end position="103"/>
    </location>
</feature>
<reference evidence="2 3" key="1">
    <citation type="journal article" date="2014" name="Genome Biol. Evol.">
        <title>The genome of the myxosporean Thelohanellus kitauei shows adaptations to nutrient acquisition within its fish host.</title>
        <authorList>
            <person name="Yang Y."/>
            <person name="Xiong J."/>
            <person name="Zhou Z."/>
            <person name="Huo F."/>
            <person name="Miao W."/>
            <person name="Ran C."/>
            <person name="Liu Y."/>
            <person name="Zhang J."/>
            <person name="Feng J."/>
            <person name="Wang M."/>
            <person name="Wang M."/>
            <person name="Wang L."/>
            <person name="Yao B."/>
        </authorList>
    </citation>
    <scope>NUCLEOTIDE SEQUENCE [LARGE SCALE GENOMIC DNA]</scope>
    <source>
        <strain evidence="2">Wuqing</strain>
    </source>
</reference>